<organism evidence="2 3">
    <name type="scientific">Armillaria tabescens</name>
    <name type="common">Ringless honey mushroom</name>
    <name type="synonym">Agaricus tabescens</name>
    <dbReference type="NCBI Taxonomy" id="1929756"/>
    <lineage>
        <taxon>Eukaryota</taxon>
        <taxon>Fungi</taxon>
        <taxon>Dikarya</taxon>
        <taxon>Basidiomycota</taxon>
        <taxon>Agaricomycotina</taxon>
        <taxon>Agaricomycetes</taxon>
        <taxon>Agaricomycetidae</taxon>
        <taxon>Agaricales</taxon>
        <taxon>Marasmiineae</taxon>
        <taxon>Physalacriaceae</taxon>
        <taxon>Desarmillaria</taxon>
    </lineage>
</organism>
<reference evidence="2" key="1">
    <citation type="submission" date="2023-06" db="EMBL/GenBank/DDBJ databases">
        <authorList>
            <consortium name="Lawrence Berkeley National Laboratory"/>
            <person name="Ahrendt S."/>
            <person name="Sahu N."/>
            <person name="Indic B."/>
            <person name="Wong-Bajracharya J."/>
            <person name="Merenyi Z."/>
            <person name="Ke H.-M."/>
            <person name="Monk M."/>
            <person name="Kocsube S."/>
            <person name="Drula E."/>
            <person name="Lipzen A."/>
            <person name="Balint B."/>
            <person name="Henrissat B."/>
            <person name="Andreopoulos B."/>
            <person name="Martin F.M."/>
            <person name="Harder C.B."/>
            <person name="Rigling D."/>
            <person name="Ford K.L."/>
            <person name="Foster G.D."/>
            <person name="Pangilinan J."/>
            <person name="Papanicolaou A."/>
            <person name="Barry K."/>
            <person name="LaButti K."/>
            <person name="Viragh M."/>
            <person name="Koriabine M."/>
            <person name="Yan M."/>
            <person name="Riley R."/>
            <person name="Champramary S."/>
            <person name="Plett K.L."/>
            <person name="Tsai I.J."/>
            <person name="Slot J."/>
            <person name="Sipos G."/>
            <person name="Plett J."/>
            <person name="Nagy L.G."/>
            <person name="Grigoriev I.V."/>
        </authorList>
    </citation>
    <scope>NUCLEOTIDE SEQUENCE</scope>
    <source>
        <strain evidence="2">CCBAS 213</strain>
    </source>
</reference>
<gene>
    <name evidence="2" type="ORF">EV420DRAFT_1484339</name>
</gene>
<protein>
    <submittedName>
        <fullName evidence="2">Uncharacterized protein</fullName>
    </submittedName>
</protein>
<dbReference type="AlphaFoldDB" id="A0AA39JMB5"/>
<name>A0AA39JMB5_ARMTA</name>
<feature type="region of interest" description="Disordered" evidence="1">
    <location>
        <begin position="110"/>
        <end position="152"/>
    </location>
</feature>
<evidence type="ECO:0000256" key="1">
    <source>
        <dbReference type="SAM" id="MobiDB-lite"/>
    </source>
</evidence>
<dbReference type="RefSeq" id="XP_060325424.1">
    <property type="nucleotide sequence ID" value="XM_060470065.1"/>
</dbReference>
<evidence type="ECO:0000313" key="2">
    <source>
        <dbReference type="EMBL" id="KAK0445283.1"/>
    </source>
</evidence>
<feature type="region of interest" description="Disordered" evidence="1">
    <location>
        <begin position="251"/>
        <end position="293"/>
    </location>
</feature>
<dbReference type="EMBL" id="JAUEPS010000050">
    <property type="protein sequence ID" value="KAK0445283.1"/>
    <property type="molecule type" value="Genomic_DNA"/>
</dbReference>
<sequence>MTISLHSKTWKGKMAAGAKKLGLPFGKKTPDDSISLQTTATVPESSYTYKKPEGSTLMLLEEESSQTEAMKYASEVQHQEQSKESGSNQMPGAMWEAAVAAQIVQTLEVPGQQTSTASGPGESPFMGGRGMTMEGGPRDTTGNSPEPRILGPGSLTSSASWLSWYSADRTRRVYGIDTPQCYSLPIPSSNRYIPDPPIQPDPSKIAEWEREHHAPAREGIITIADLRNLADTATARISPVKSTSSIGRTLDTITEGENPIPLQSPGTRVPTPYYANNDPWGDHPHTDSPQPER</sequence>
<comment type="caution">
    <text evidence="2">The sequence shown here is derived from an EMBL/GenBank/DDBJ whole genome shotgun (WGS) entry which is preliminary data.</text>
</comment>
<evidence type="ECO:0000313" key="3">
    <source>
        <dbReference type="Proteomes" id="UP001175211"/>
    </source>
</evidence>
<keyword evidence="3" id="KW-1185">Reference proteome</keyword>
<dbReference type="GeneID" id="85353613"/>
<dbReference type="Proteomes" id="UP001175211">
    <property type="component" value="Unassembled WGS sequence"/>
</dbReference>
<feature type="compositionally biased region" description="Basic and acidic residues" evidence="1">
    <location>
        <begin position="280"/>
        <end position="293"/>
    </location>
</feature>
<proteinExistence type="predicted"/>
<accession>A0AA39JMB5</accession>